<proteinExistence type="predicted"/>
<accession>A0A3N1KRM8</accession>
<keyword evidence="2" id="KW-0812">Transmembrane</keyword>
<dbReference type="InterPro" id="IPR051532">
    <property type="entry name" value="Ester_Hydrolysis_Enzymes"/>
</dbReference>
<gene>
    <name evidence="4" type="ORF">EDC65_4784</name>
</gene>
<evidence type="ECO:0000313" key="5">
    <source>
        <dbReference type="Proteomes" id="UP000278222"/>
    </source>
</evidence>
<dbReference type="SUPFAM" id="SSF52266">
    <property type="entry name" value="SGNH hydrolase"/>
    <property type="match status" value="1"/>
</dbReference>
<feature type="domain" description="SGNH hydrolase-type esterase" evidence="3">
    <location>
        <begin position="64"/>
        <end position="224"/>
    </location>
</feature>
<sequence length="241" mass="24839">MDQPETVSGTGGGWRGGSDASGADRFPSRSYGAIRRRFNAGLLALLVVVATTWPAMAAPRKLLALGDSLTAGYGLPAPDGFTARLEAALRAAGRDVSVMNAGVSGDTTAGGLARVDWALADKPDAALVALGANDALRGLSPADAERNLDAILAKLKAAGVPTLLVGMMAPPNLGRDYGVAFDGIYRRLADRHGVALYPFFLDGVAADPGLNQGDGIHPNAKGVAIMVERIRPAVERLLDGK</sequence>
<dbReference type="Gene3D" id="3.40.50.1110">
    <property type="entry name" value="SGNH hydrolase"/>
    <property type="match status" value="1"/>
</dbReference>
<reference evidence="4 5" key="1">
    <citation type="submission" date="2018-11" db="EMBL/GenBank/DDBJ databases">
        <title>Genomic Encyclopedia of Type Strains, Phase IV (KMG-IV): sequencing the most valuable type-strain genomes for metagenomic binning, comparative biology and taxonomic classification.</title>
        <authorList>
            <person name="Goeker M."/>
        </authorList>
    </citation>
    <scope>NUCLEOTIDE SEQUENCE [LARGE SCALE GENOMIC DNA]</scope>
    <source>
        <strain evidence="4 5">DSM 5900</strain>
    </source>
</reference>
<dbReference type="EMBL" id="RJKX01000017">
    <property type="protein sequence ID" value="ROP83251.1"/>
    <property type="molecule type" value="Genomic_DNA"/>
</dbReference>
<keyword evidence="2" id="KW-1133">Transmembrane helix</keyword>
<evidence type="ECO:0000256" key="1">
    <source>
        <dbReference type="SAM" id="MobiDB-lite"/>
    </source>
</evidence>
<dbReference type="CDD" id="cd01822">
    <property type="entry name" value="Lysophospholipase_L1_like"/>
    <property type="match status" value="1"/>
</dbReference>
<comment type="caution">
    <text evidence="4">The sequence shown here is derived from an EMBL/GenBank/DDBJ whole genome shotgun (WGS) entry which is preliminary data.</text>
</comment>
<dbReference type="Proteomes" id="UP000278222">
    <property type="component" value="Unassembled WGS sequence"/>
</dbReference>
<evidence type="ECO:0000259" key="3">
    <source>
        <dbReference type="Pfam" id="PF13472"/>
    </source>
</evidence>
<organism evidence="4 5">
    <name type="scientific">Stella humosa</name>
    <dbReference type="NCBI Taxonomy" id="94"/>
    <lineage>
        <taxon>Bacteria</taxon>
        <taxon>Pseudomonadati</taxon>
        <taxon>Pseudomonadota</taxon>
        <taxon>Alphaproteobacteria</taxon>
        <taxon>Rhodospirillales</taxon>
        <taxon>Stellaceae</taxon>
        <taxon>Stella</taxon>
    </lineage>
</organism>
<dbReference type="GO" id="GO:0004622">
    <property type="term" value="F:phosphatidylcholine lysophospholipase activity"/>
    <property type="evidence" value="ECO:0007669"/>
    <property type="project" value="TreeGrafter"/>
</dbReference>
<evidence type="ECO:0000256" key="2">
    <source>
        <dbReference type="SAM" id="Phobius"/>
    </source>
</evidence>
<evidence type="ECO:0000313" key="4">
    <source>
        <dbReference type="EMBL" id="ROP83251.1"/>
    </source>
</evidence>
<dbReference type="PANTHER" id="PTHR30383:SF24">
    <property type="entry name" value="THIOESTERASE 1_PROTEASE 1_LYSOPHOSPHOLIPASE L1"/>
    <property type="match status" value="1"/>
</dbReference>
<keyword evidence="2" id="KW-0472">Membrane</keyword>
<dbReference type="InterPro" id="IPR013830">
    <property type="entry name" value="SGNH_hydro"/>
</dbReference>
<feature type="region of interest" description="Disordered" evidence="1">
    <location>
        <begin position="1"/>
        <end position="22"/>
    </location>
</feature>
<dbReference type="Pfam" id="PF13472">
    <property type="entry name" value="Lipase_GDSL_2"/>
    <property type="match status" value="1"/>
</dbReference>
<dbReference type="InterPro" id="IPR036514">
    <property type="entry name" value="SGNH_hydro_sf"/>
</dbReference>
<protein>
    <submittedName>
        <fullName evidence="4">Acyl-CoA thioesterase-1</fullName>
    </submittedName>
</protein>
<dbReference type="PANTHER" id="PTHR30383">
    <property type="entry name" value="THIOESTERASE 1/PROTEASE 1/LYSOPHOSPHOLIPASE L1"/>
    <property type="match status" value="1"/>
</dbReference>
<dbReference type="AlphaFoldDB" id="A0A3N1KRM8"/>
<feature type="transmembrane region" description="Helical" evidence="2">
    <location>
        <begin position="38"/>
        <end position="56"/>
    </location>
</feature>
<name>A0A3N1KRM8_9PROT</name>
<dbReference type="RefSeq" id="WP_420822809.1">
    <property type="nucleotide sequence ID" value="NZ_AP019700.1"/>
</dbReference>
<keyword evidence="5" id="KW-1185">Reference proteome</keyword>